<feature type="compositionally biased region" description="Basic residues" evidence="1">
    <location>
        <begin position="35"/>
        <end position="47"/>
    </location>
</feature>
<organism evidence="2 3">
    <name type="scientific">Lithospermum erythrorhizon</name>
    <name type="common">Purple gromwell</name>
    <name type="synonym">Lithospermum officinale var. erythrorhizon</name>
    <dbReference type="NCBI Taxonomy" id="34254"/>
    <lineage>
        <taxon>Eukaryota</taxon>
        <taxon>Viridiplantae</taxon>
        <taxon>Streptophyta</taxon>
        <taxon>Embryophyta</taxon>
        <taxon>Tracheophyta</taxon>
        <taxon>Spermatophyta</taxon>
        <taxon>Magnoliopsida</taxon>
        <taxon>eudicotyledons</taxon>
        <taxon>Gunneridae</taxon>
        <taxon>Pentapetalae</taxon>
        <taxon>asterids</taxon>
        <taxon>lamiids</taxon>
        <taxon>Boraginales</taxon>
        <taxon>Boraginaceae</taxon>
        <taxon>Boraginoideae</taxon>
        <taxon>Lithospermeae</taxon>
        <taxon>Lithospermum</taxon>
    </lineage>
</organism>
<gene>
    <name evidence="2" type="ORF">LIER_22140</name>
</gene>
<dbReference type="AlphaFoldDB" id="A0AAV3QVS7"/>
<evidence type="ECO:0000313" key="3">
    <source>
        <dbReference type="Proteomes" id="UP001454036"/>
    </source>
</evidence>
<dbReference type="EMBL" id="BAABME010005981">
    <property type="protein sequence ID" value="GAA0167143.1"/>
    <property type="molecule type" value="Genomic_DNA"/>
</dbReference>
<feature type="region of interest" description="Disordered" evidence="1">
    <location>
        <begin position="1"/>
        <end position="67"/>
    </location>
</feature>
<evidence type="ECO:0000256" key="1">
    <source>
        <dbReference type="SAM" id="MobiDB-lite"/>
    </source>
</evidence>
<comment type="caution">
    <text evidence="2">The sequence shown here is derived from an EMBL/GenBank/DDBJ whole genome shotgun (WGS) entry which is preliminary data.</text>
</comment>
<sequence>MREATLREGADVVENVEDPPRRSPLAGMISEGKPSKHPSSREKKRVSGKCGKEDRCLPEKRNGHRKR</sequence>
<evidence type="ECO:0000313" key="2">
    <source>
        <dbReference type="EMBL" id="GAA0167143.1"/>
    </source>
</evidence>
<keyword evidence="3" id="KW-1185">Reference proteome</keyword>
<feature type="compositionally biased region" description="Basic and acidic residues" evidence="1">
    <location>
        <begin position="1"/>
        <end position="10"/>
    </location>
</feature>
<dbReference type="Proteomes" id="UP001454036">
    <property type="component" value="Unassembled WGS sequence"/>
</dbReference>
<proteinExistence type="predicted"/>
<reference evidence="2 3" key="1">
    <citation type="submission" date="2024-01" db="EMBL/GenBank/DDBJ databases">
        <title>The complete chloroplast genome sequence of Lithospermum erythrorhizon: insights into the phylogenetic relationship among Boraginaceae species and the maternal lineages of purple gromwells.</title>
        <authorList>
            <person name="Okada T."/>
            <person name="Watanabe K."/>
        </authorList>
    </citation>
    <scope>NUCLEOTIDE SEQUENCE [LARGE SCALE GENOMIC DNA]</scope>
</reference>
<feature type="compositionally biased region" description="Basic and acidic residues" evidence="1">
    <location>
        <begin position="50"/>
        <end position="61"/>
    </location>
</feature>
<accession>A0AAV3QVS7</accession>
<protein>
    <submittedName>
        <fullName evidence="2">Uncharacterized protein</fullName>
    </submittedName>
</protein>
<name>A0AAV3QVS7_LITER</name>